<comment type="caution">
    <text evidence="2">The sequence shown here is derived from an EMBL/GenBank/DDBJ whole genome shotgun (WGS) entry which is preliminary data.</text>
</comment>
<reference evidence="2" key="2">
    <citation type="submission" date="2021-08" db="EMBL/GenBank/DDBJ databases">
        <authorList>
            <person name="Eriksson T."/>
        </authorList>
    </citation>
    <scope>NUCLEOTIDE SEQUENCE</scope>
    <source>
        <strain evidence="2">Stoneville</strain>
        <tissue evidence="2">Whole head</tissue>
    </source>
</reference>
<dbReference type="Proteomes" id="UP000719412">
    <property type="component" value="Unassembled WGS sequence"/>
</dbReference>
<keyword evidence="3" id="KW-1185">Reference proteome</keyword>
<organism evidence="2 3">
    <name type="scientific">Tenebrio molitor</name>
    <name type="common">Yellow mealworm beetle</name>
    <dbReference type="NCBI Taxonomy" id="7067"/>
    <lineage>
        <taxon>Eukaryota</taxon>
        <taxon>Metazoa</taxon>
        <taxon>Ecdysozoa</taxon>
        <taxon>Arthropoda</taxon>
        <taxon>Hexapoda</taxon>
        <taxon>Insecta</taxon>
        <taxon>Pterygota</taxon>
        <taxon>Neoptera</taxon>
        <taxon>Endopterygota</taxon>
        <taxon>Coleoptera</taxon>
        <taxon>Polyphaga</taxon>
        <taxon>Cucujiformia</taxon>
        <taxon>Tenebrionidae</taxon>
        <taxon>Tenebrio</taxon>
    </lineage>
</organism>
<dbReference type="AlphaFoldDB" id="A0A8J6LBQ0"/>
<reference evidence="2" key="1">
    <citation type="journal article" date="2020" name="J Insects Food Feed">
        <title>The yellow mealworm (Tenebrio molitor) genome: a resource for the emerging insects as food and feed industry.</title>
        <authorList>
            <person name="Eriksson T."/>
            <person name="Andere A."/>
            <person name="Kelstrup H."/>
            <person name="Emery V."/>
            <person name="Picard C."/>
        </authorList>
    </citation>
    <scope>NUCLEOTIDE SEQUENCE</scope>
    <source>
        <strain evidence="2">Stoneville</strain>
        <tissue evidence="2">Whole head</tissue>
    </source>
</reference>
<feature type="region of interest" description="Disordered" evidence="1">
    <location>
        <begin position="305"/>
        <end position="372"/>
    </location>
</feature>
<evidence type="ECO:0000313" key="2">
    <source>
        <dbReference type="EMBL" id="KAH0813578.1"/>
    </source>
</evidence>
<evidence type="ECO:0000313" key="3">
    <source>
        <dbReference type="Proteomes" id="UP000719412"/>
    </source>
</evidence>
<evidence type="ECO:0000256" key="1">
    <source>
        <dbReference type="SAM" id="MobiDB-lite"/>
    </source>
</evidence>
<name>A0A8J6LBQ0_TENMO</name>
<accession>A0A8J6LBQ0</accession>
<sequence length="408" mass="46519">MSEHLLPPPAGTYTCTYKWFGAESGLRGTVQEFWQVLRQPGGALQKTGLASSLAGATPRRGFHEVVRSWKNWGNPERSREILEESGKSWKILLVALRVKFLLRESILMLQSRTYCADRGSCFRRAGASSIYRSMDVRFRNAITHKRLNSGANTVQHVLFGRLFGRKRTKFVPLRFAPSLSERVKPFGGTQVSERFYRPITTAQYLNEQKRPYSRVLNVEEFCVPDDVLEEASAAKYQMVPTKSKLRYQKELEIFTQWQTKIKGKDESSISVVVIFNVEEYLHCLYFKTLMSSGIQLVDEDSYHLSLDTSNPKTSDREDRLPAPSSGSKTPHTVGFQCPTAEDETAASIRTSGHRWTRQGPFPRRTSRESPRDADVTAAVLLRNIGDRYQSSLMDVNEDVKEPKNFWIS</sequence>
<proteinExistence type="predicted"/>
<gene>
    <name evidence="2" type="ORF">GEV33_009213</name>
</gene>
<dbReference type="EMBL" id="JABDTM020025151">
    <property type="protein sequence ID" value="KAH0813578.1"/>
    <property type="molecule type" value="Genomic_DNA"/>
</dbReference>
<protein>
    <submittedName>
        <fullName evidence="2">Uncharacterized protein</fullName>
    </submittedName>
</protein>